<sequence>MQGGPLSNSEVEQLRQLLKRYLSHELDQWEDWKTETPYGPAYVVLTRSLPPEAQPELFQNL</sequence>
<dbReference type="Proteomes" id="UP001499987">
    <property type="component" value="Unassembled WGS sequence"/>
</dbReference>
<keyword evidence="2" id="KW-1185">Reference proteome</keyword>
<protein>
    <submittedName>
        <fullName evidence="1">Uncharacterized protein</fullName>
    </submittedName>
</protein>
<comment type="caution">
    <text evidence="1">The sequence shown here is derived from an EMBL/GenBank/DDBJ whole genome shotgun (WGS) entry which is preliminary data.</text>
</comment>
<proteinExistence type="predicted"/>
<gene>
    <name evidence="1" type="ORF">GCM10009663_50290</name>
</gene>
<evidence type="ECO:0000313" key="2">
    <source>
        <dbReference type="Proteomes" id="UP001499987"/>
    </source>
</evidence>
<evidence type="ECO:0000313" key="1">
    <source>
        <dbReference type="EMBL" id="GAA1101562.1"/>
    </source>
</evidence>
<dbReference type="EMBL" id="BAAALD010000055">
    <property type="protein sequence ID" value="GAA1101562.1"/>
    <property type="molecule type" value="Genomic_DNA"/>
</dbReference>
<accession>A0ABN1TUG0</accession>
<name>A0ABN1TUG0_9ACTN</name>
<organism evidence="1 2">
    <name type="scientific">Kitasatospora arboriphila</name>
    <dbReference type="NCBI Taxonomy" id="258052"/>
    <lineage>
        <taxon>Bacteria</taxon>
        <taxon>Bacillati</taxon>
        <taxon>Actinomycetota</taxon>
        <taxon>Actinomycetes</taxon>
        <taxon>Kitasatosporales</taxon>
        <taxon>Streptomycetaceae</taxon>
        <taxon>Kitasatospora</taxon>
    </lineage>
</organism>
<reference evidence="1 2" key="1">
    <citation type="journal article" date="2019" name="Int. J. Syst. Evol. Microbiol.">
        <title>The Global Catalogue of Microorganisms (GCM) 10K type strain sequencing project: providing services to taxonomists for standard genome sequencing and annotation.</title>
        <authorList>
            <consortium name="The Broad Institute Genomics Platform"/>
            <consortium name="The Broad Institute Genome Sequencing Center for Infectious Disease"/>
            <person name="Wu L."/>
            <person name="Ma J."/>
        </authorList>
    </citation>
    <scope>NUCLEOTIDE SEQUENCE [LARGE SCALE GENOMIC DNA]</scope>
    <source>
        <strain evidence="1 2">JCM 13002</strain>
    </source>
</reference>